<evidence type="ECO:0000256" key="2">
    <source>
        <dbReference type="SAM" id="SignalP"/>
    </source>
</evidence>
<feature type="chain" id="PRO_5016241667" evidence="2">
    <location>
        <begin position="30"/>
        <end position="330"/>
    </location>
</feature>
<comment type="similarity">
    <text evidence="1">Belongs to the UPF0065 (bug) family.</text>
</comment>
<keyword evidence="2" id="KW-0732">Signal</keyword>
<comment type="caution">
    <text evidence="3">The sequence shown here is derived from an EMBL/GenBank/DDBJ whole genome shotgun (WGS) entry which is preliminary data.</text>
</comment>
<dbReference type="Gene3D" id="3.40.190.150">
    <property type="entry name" value="Bordetella uptake gene, domain 1"/>
    <property type="match status" value="1"/>
</dbReference>
<evidence type="ECO:0000256" key="1">
    <source>
        <dbReference type="ARBA" id="ARBA00006987"/>
    </source>
</evidence>
<feature type="signal peptide" evidence="2">
    <location>
        <begin position="1"/>
        <end position="29"/>
    </location>
</feature>
<dbReference type="EMBL" id="NPEX01000189">
    <property type="protein sequence ID" value="RAI41426.1"/>
    <property type="molecule type" value="Genomic_DNA"/>
</dbReference>
<dbReference type="CDD" id="cd13578">
    <property type="entry name" value="PBP2_Bug27"/>
    <property type="match status" value="1"/>
</dbReference>
<accession>A0A327KTR2</accession>
<dbReference type="AlphaFoldDB" id="A0A327KTR2"/>
<sequence length="330" mass="34667">MTLRRRALAFVTALAIAPCLLASAPPAAAQEYPARPVRLIVPFGAGGPADVFARVLAQHLSESMKQSFVVENRPGAGAIIGTDMVAKSAPDGYTLLIMSNTQTTNESLVQNKPFELMRDFVAVSPINSSDLLMVVNNGVPAKTLAEFIALAKAQPGGLNYASSGTGTPYHMAGELFKAMTGTAIVHVPHKASGEARNAVMGGHVQMMFDAITTMRSNAEAGQVRPLATTGAKRSTLMPDVPTVAEAGVPGYEATIWLGVMAPAGTPAAIVEKLNGAVRAVIARPDVREAWSRQGAVPMEMTPTEFDAYLRADIEKWAKIVKLSGAGAKTD</sequence>
<dbReference type="InterPro" id="IPR042100">
    <property type="entry name" value="Bug_dom1"/>
</dbReference>
<dbReference type="SUPFAM" id="SSF53850">
    <property type="entry name" value="Periplasmic binding protein-like II"/>
    <property type="match status" value="1"/>
</dbReference>
<keyword evidence="4" id="KW-1185">Reference proteome</keyword>
<dbReference type="PROSITE" id="PS51318">
    <property type="entry name" value="TAT"/>
    <property type="match status" value="1"/>
</dbReference>
<protein>
    <submittedName>
        <fullName evidence="3">MFS transporter</fullName>
    </submittedName>
</protein>
<gene>
    <name evidence="3" type="ORF">CH341_21680</name>
</gene>
<proteinExistence type="inferred from homology"/>
<reference evidence="3 4" key="1">
    <citation type="submission" date="2017-07" db="EMBL/GenBank/DDBJ databases">
        <title>Draft Genome Sequences of Select Purple Nonsulfur Bacteria.</title>
        <authorList>
            <person name="Lasarre B."/>
            <person name="Mckinlay J.B."/>
        </authorList>
    </citation>
    <scope>NUCLEOTIDE SEQUENCE [LARGE SCALE GENOMIC DNA]</scope>
    <source>
        <strain evidence="3 4">DSM 5909</strain>
    </source>
</reference>
<dbReference type="RefSeq" id="WP_111421085.1">
    <property type="nucleotide sequence ID" value="NZ_NPEX01000189.1"/>
</dbReference>
<evidence type="ECO:0000313" key="3">
    <source>
        <dbReference type="EMBL" id="RAI41426.1"/>
    </source>
</evidence>
<dbReference type="InterPro" id="IPR006311">
    <property type="entry name" value="TAT_signal"/>
</dbReference>
<dbReference type="Gene3D" id="3.40.190.10">
    <property type="entry name" value="Periplasmic binding protein-like II"/>
    <property type="match status" value="1"/>
</dbReference>
<dbReference type="Proteomes" id="UP000249130">
    <property type="component" value="Unassembled WGS sequence"/>
</dbReference>
<dbReference type="Pfam" id="PF03401">
    <property type="entry name" value="TctC"/>
    <property type="match status" value="1"/>
</dbReference>
<dbReference type="OrthoDB" id="7253390at2"/>
<dbReference type="PANTHER" id="PTHR42928">
    <property type="entry name" value="TRICARBOXYLATE-BINDING PROTEIN"/>
    <property type="match status" value="1"/>
</dbReference>
<organism evidence="3 4">
    <name type="scientific">Rhodoplanes roseus</name>
    <dbReference type="NCBI Taxonomy" id="29409"/>
    <lineage>
        <taxon>Bacteria</taxon>
        <taxon>Pseudomonadati</taxon>
        <taxon>Pseudomonadota</taxon>
        <taxon>Alphaproteobacteria</taxon>
        <taxon>Hyphomicrobiales</taxon>
        <taxon>Nitrobacteraceae</taxon>
        <taxon>Rhodoplanes</taxon>
    </lineage>
</organism>
<dbReference type="PANTHER" id="PTHR42928:SF5">
    <property type="entry name" value="BLR1237 PROTEIN"/>
    <property type="match status" value="1"/>
</dbReference>
<evidence type="ECO:0000313" key="4">
    <source>
        <dbReference type="Proteomes" id="UP000249130"/>
    </source>
</evidence>
<dbReference type="PIRSF" id="PIRSF017082">
    <property type="entry name" value="YflP"/>
    <property type="match status" value="1"/>
</dbReference>
<dbReference type="InterPro" id="IPR005064">
    <property type="entry name" value="BUG"/>
</dbReference>
<name>A0A327KTR2_9BRAD</name>